<keyword evidence="2 6" id="KW-0728">SH3 domain</keyword>
<evidence type="ECO:0000259" key="10">
    <source>
        <dbReference type="PROSITE" id="PS50002"/>
    </source>
</evidence>
<dbReference type="PANTHER" id="PTHR45653">
    <property type="entry name" value="DEDICATOR OF CYTOKINESIS"/>
    <property type="match status" value="1"/>
</dbReference>
<gene>
    <name evidence="13" type="primary">LOC107666886</name>
</gene>
<feature type="compositionally biased region" description="Polar residues" evidence="9">
    <location>
        <begin position="1533"/>
        <end position="1557"/>
    </location>
</feature>
<evidence type="ECO:0000256" key="1">
    <source>
        <dbReference type="ARBA" id="ARBA00004496"/>
    </source>
</evidence>
<dbReference type="InterPro" id="IPR047026">
    <property type="entry name" value="DOCK1_C2"/>
</dbReference>
<dbReference type="Gene3D" id="2.30.30.40">
    <property type="entry name" value="SH3 Domains"/>
    <property type="match status" value="1"/>
</dbReference>
<evidence type="ECO:0000259" key="12">
    <source>
        <dbReference type="PROSITE" id="PS51651"/>
    </source>
</evidence>
<dbReference type="Ensembl" id="ENSSANT00000018082.1">
    <property type="protein sequence ID" value="ENSSANP00000016940.1"/>
    <property type="gene ID" value="ENSSANG00000007517.1"/>
</dbReference>
<evidence type="ECO:0000256" key="3">
    <source>
        <dbReference type="ARBA" id="ARBA00022490"/>
    </source>
</evidence>
<dbReference type="PROSITE" id="PS51651">
    <property type="entry name" value="DOCKER"/>
    <property type="match status" value="1"/>
</dbReference>
<dbReference type="InterPro" id="IPR016024">
    <property type="entry name" value="ARM-type_fold"/>
</dbReference>
<feature type="domain" description="C2 DOCK-type" evidence="11">
    <location>
        <begin position="356"/>
        <end position="539"/>
    </location>
</feature>
<keyword evidence="4" id="KW-0597">Phosphoprotein</keyword>
<dbReference type="GO" id="GO:0007520">
    <property type="term" value="P:myoblast fusion"/>
    <property type="evidence" value="ECO:0007669"/>
    <property type="project" value="TreeGrafter"/>
</dbReference>
<dbReference type="PROSITE" id="PS51650">
    <property type="entry name" value="C2_DOCK"/>
    <property type="match status" value="1"/>
</dbReference>
<dbReference type="InterPro" id="IPR032376">
    <property type="entry name" value="DOCK_N"/>
</dbReference>
<reference evidence="13" key="2">
    <citation type="submission" date="2025-09" db="UniProtKB">
        <authorList>
            <consortium name="Ensembl"/>
        </authorList>
    </citation>
    <scope>IDENTIFICATION</scope>
</reference>
<feature type="compositionally biased region" description="Basic and acidic residues" evidence="9">
    <location>
        <begin position="1576"/>
        <end position="1590"/>
    </location>
</feature>
<evidence type="ECO:0000256" key="5">
    <source>
        <dbReference type="ARBA" id="ARBA00022658"/>
    </source>
</evidence>
<dbReference type="Pfam" id="PF00018">
    <property type="entry name" value="SH3_1"/>
    <property type="match status" value="1"/>
</dbReference>
<organism evidence="13 14">
    <name type="scientific">Sinocyclocheilus anshuiensis</name>
    <dbReference type="NCBI Taxonomy" id="1608454"/>
    <lineage>
        <taxon>Eukaryota</taxon>
        <taxon>Metazoa</taxon>
        <taxon>Chordata</taxon>
        <taxon>Craniata</taxon>
        <taxon>Vertebrata</taxon>
        <taxon>Euteleostomi</taxon>
        <taxon>Actinopterygii</taxon>
        <taxon>Neopterygii</taxon>
        <taxon>Teleostei</taxon>
        <taxon>Ostariophysi</taxon>
        <taxon>Cypriniformes</taxon>
        <taxon>Cyprinidae</taxon>
        <taxon>Cyprininae</taxon>
        <taxon>Sinocyclocheilus</taxon>
    </lineage>
</organism>
<dbReference type="GO" id="GO:0005886">
    <property type="term" value="C:plasma membrane"/>
    <property type="evidence" value="ECO:0007669"/>
    <property type="project" value="TreeGrafter"/>
</dbReference>
<dbReference type="InterPro" id="IPR027357">
    <property type="entry name" value="DOCKER_dom"/>
</dbReference>
<evidence type="ECO:0000256" key="7">
    <source>
        <dbReference type="PROSITE-ProRule" id="PRU00983"/>
    </source>
</evidence>
<evidence type="ECO:0000256" key="2">
    <source>
        <dbReference type="ARBA" id="ARBA00022443"/>
    </source>
</evidence>
<comment type="subcellular location">
    <subcellularLocation>
        <location evidence="1">Cytoplasm</location>
    </subcellularLocation>
</comment>
<comment type="similarity">
    <text evidence="7">Belongs to the DOCK family.</text>
</comment>
<dbReference type="InterPro" id="IPR043162">
    <property type="entry name" value="DOCK_C_lobe_C"/>
</dbReference>
<dbReference type="SUPFAM" id="SSF50044">
    <property type="entry name" value="SH3-domain"/>
    <property type="match status" value="1"/>
</dbReference>
<dbReference type="InterPro" id="IPR042455">
    <property type="entry name" value="DOCK_N_sub1"/>
</dbReference>
<dbReference type="Proteomes" id="UP000472260">
    <property type="component" value="Unassembled WGS sequence"/>
</dbReference>
<name>A0A671LCK7_9TELE</name>
<feature type="compositionally biased region" description="Polar residues" evidence="9">
    <location>
        <begin position="1710"/>
        <end position="1720"/>
    </location>
</feature>
<dbReference type="Gene3D" id="1.20.58.740">
    <property type="match status" value="1"/>
</dbReference>
<dbReference type="Pfam" id="PF16172">
    <property type="entry name" value="DOCK_N"/>
    <property type="match status" value="2"/>
</dbReference>
<dbReference type="FunFam" id="2.60.40.150:FF:000044">
    <property type="entry name" value="dedicator of cytokinesis protein 1"/>
    <property type="match status" value="1"/>
</dbReference>
<dbReference type="InterPro" id="IPR036028">
    <property type="entry name" value="SH3-like_dom_sf"/>
</dbReference>
<dbReference type="FunFam" id="1.20.58.740:FF:000004">
    <property type="entry name" value="Dedicator of cytokinesis protein 1"/>
    <property type="match status" value="1"/>
</dbReference>
<dbReference type="InterPro" id="IPR043161">
    <property type="entry name" value="DOCK_C_lobe_A"/>
</dbReference>
<dbReference type="Pfam" id="PF06920">
    <property type="entry name" value="DHR-2_Lobe_A"/>
    <property type="match status" value="1"/>
</dbReference>
<evidence type="ECO:0000256" key="8">
    <source>
        <dbReference type="SAM" id="Coils"/>
    </source>
</evidence>
<sequence>PGFEIPIKRSELTIYNYDARSDEELSLQIGDTVHILETYEGWYRGYRLRRKSKKGVFPACYINLKEATVEGNGQKETVIPTEIPLIHEVTTTLREWAAIWRDLYVGDKREMFNTVRDMIYDLIEWRSQILSGTLPQDELSELKQKVTSKMDYGNKYLDLDLVVRDKDGNILDPDLTSTVNLFRAHETASKQIEALHDCACFFTLLLVCLCVSLQDLGSEDLKREKISFVCQIVRVGRMELRDNNTKKLTSGLRRPFGVAVMDVTDIITGKMDDEDKQHFIPFQPVAGENDFLQTVINKVIAAKEVNHKGQGLWVTLKLLPGDIHQIRKDFPHLVDRSTAVARKMGFPEIIMPGDVRNDIYVTLVQGDFDKGSKTTPKNVEVSMSVHDEDGKKLENVIFPGAGDEGILEYKSVIYYQVKQPRWFETIKVAIPIEDVNRSHLRFTFKHRSSQDCKDKSEKNFALTFVKLMRYDGTTLRDGEHDLIVYKAEAKKLEDSTMYLSLASTKPEMEERNPSSGKNTQNLGSFSISKDSFQISTLVCSTKLTQNVDLLGLLKWRSNTSLLQQNLCHLMKVEGGEVVKFLQDTLDALFNIMMENSDSETFDTLVFDSLVFIIGLIADRKFHHFNPVLETYIRKHFSATLAYTKLTKVLKNYVDNAEKLTEQLLKALKALEYIFKFIVRSRVLFNQLYENKGESDFMESLRNLFASFNGMMNSSAEGTGGVKGAALKYVPTIVNDLKLVFDPKELSLLTSACKEIISPVVCVCVDCREILLPLMTEQLKLHLENHEELDSCCQLLSNILEVLYRKDVGPTQWHVQIIMEKLLRTVNRTVISMGRDSTLIGSFVACMTGTLRQMDDYHYTHLISTFGKMRTDVDFLMETFIMFKDLIGKNVYPADWVIMNMMQNKVFLRAINQYAAVLSKKFLDQTNFELQLWNNYFHLAVAFLTQESLQLENFSSDKRAKIFHKYQDMRRQIGFEIRDMWYNLGPHKIKFIPEMVGPILEMTLVPEIELRKATIPIFFDMMQCEFHFRRCFQTFENEIITKLDHEVEGGRGDEQYKILFQKILLEHCRKHKYLAKTGETFVTLVVRLLERLLDYRTIMHDENKENRMSCTVNVLNFYKEIEREEMYIRYLYKLCDLHKECDNYTEAGYTLLLHAKLLRNLTLPKALTLYYEAALQALLCPLGNMWEEAIILGKELAEQYENEMFDFEQLSALLRKQAQFYENIVKVIRPKPDYFAVGYYGLGFPSFLRNKMFIYRGKEYERREDFEARLLTQFPNAEKMKTTTPPSEDIRSSSGQYIQCFTVKPILELPPKFQNKPVSEQIISFYTVNEVQKFQYSRPVRKGEKDPDNEFANMWIERTTFVTAYKLPGILRWFEVVSVSAEEISPLENAMETMQLTNEKINNMVQRHLNDPSLPINPLSMLLNGIVDPAVMGGFTNYEKAFFTEKYIHEHPNDKEKIEKLKDLIAWQIPNLAEGVRIHGQKVTEALRPFHERLEACFKQLKEKVEKQYGVRTLPPTSDERRGSRPHSMVRSFTMPSSQRPLSVASVTSISSENSPSRPGSDGFALEPLLPKKLHSKSQDKLDRDEPEKDRKEKKKEKRNSKHQELFDKELKTAEIPLQPSEAVILSETISPLRPQRPKSQVISLLGEKRLSVSPGAPANPSAPSIPPPITPRAKLQFSLLSGSSMSYFTLICHFPLNKTPPPPPPKTTRKQTSTDSGIVQ</sequence>
<dbReference type="InterPro" id="IPR046770">
    <property type="entry name" value="DOCKER_Lobe_B"/>
</dbReference>
<evidence type="ECO:0000256" key="9">
    <source>
        <dbReference type="SAM" id="MobiDB-lite"/>
    </source>
</evidence>
<dbReference type="Gene3D" id="1.25.40.410">
    <property type="match status" value="1"/>
</dbReference>
<dbReference type="Pfam" id="PF14429">
    <property type="entry name" value="DOCK-C2"/>
    <property type="match status" value="1"/>
</dbReference>
<dbReference type="Pfam" id="PF23554">
    <property type="entry name" value="TPR_DOCK"/>
    <property type="match status" value="1"/>
</dbReference>
<dbReference type="InterPro" id="IPR046769">
    <property type="entry name" value="DOCKER_Lobe_A"/>
</dbReference>
<feature type="coiled-coil region" evidence="8">
    <location>
        <begin position="642"/>
        <end position="669"/>
    </location>
</feature>
<evidence type="ECO:0000256" key="6">
    <source>
        <dbReference type="PROSITE-ProRule" id="PRU00192"/>
    </source>
</evidence>
<keyword evidence="14" id="KW-1185">Reference proteome</keyword>
<dbReference type="Pfam" id="PF20422">
    <property type="entry name" value="DHR-2_Lobe_B"/>
    <property type="match status" value="1"/>
</dbReference>
<dbReference type="InterPro" id="IPR001452">
    <property type="entry name" value="SH3_domain"/>
</dbReference>
<proteinExistence type="inferred from homology"/>
<evidence type="ECO:0000259" key="11">
    <source>
        <dbReference type="PROSITE" id="PS51650"/>
    </source>
</evidence>
<evidence type="ECO:0000313" key="14">
    <source>
        <dbReference type="Proteomes" id="UP000472260"/>
    </source>
</evidence>
<dbReference type="PROSITE" id="PS50002">
    <property type="entry name" value="SH3"/>
    <property type="match status" value="1"/>
</dbReference>
<keyword evidence="5" id="KW-0344">Guanine-nucleotide releasing factor</keyword>
<dbReference type="SUPFAM" id="SSF48371">
    <property type="entry name" value="ARM repeat"/>
    <property type="match status" value="1"/>
</dbReference>
<feature type="compositionally biased region" description="Basic and acidic residues" evidence="9">
    <location>
        <begin position="1601"/>
        <end position="1612"/>
    </location>
</feature>
<dbReference type="PANTHER" id="PTHR45653:SF1">
    <property type="entry name" value="DEDICATOR OF CYTOKINESIS PROTEIN 1"/>
    <property type="match status" value="1"/>
</dbReference>
<dbReference type="GO" id="GO:0005085">
    <property type="term" value="F:guanyl-nucleotide exchange factor activity"/>
    <property type="evidence" value="ECO:0007669"/>
    <property type="project" value="UniProtKB-KW"/>
</dbReference>
<dbReference type="SMART" id="SM00326">
    <property type="entry name" value="SH3"/>
    <property type="match status" value="1"/>
</dbReference>
<dbReference type="CDD" id="cd08694">
    <property type="entry name" value="C2_Dock-A"/>
    <property type="match status" value="1"/>
</dbReference>
<reference evidence="13" key="1">
    <citation type="submission" date="2025-08" db="UniProtKB">
        <authorList>
            <consortium name="Ensembl"/>
        </authorList>
    </citation>
    <scope>IDENTIFICATION</scope>
</reference>
<keyword evidence="3" id="KW-0963">Cytoplasm</keyword>
<dbReference type="FunFam" id="1.20.1270.350:FF:000001">
    <property type="entry name" value="dedicator of cytokinesis protein 4"/>
    <property type="match status" value="1"/>
</dbReference>
<protein>
    <submittedName>
        <fullName evidence="13">Dedicator of cytokinesis protein 1-like</fullName>
    </submittedName>
</protein>
<evidence type="ECO:0000256" key="4">
    <source>
        <dbReference type="ARBA" id="ARBA00022553"/>
    </source>
</evidence>
<dbReference type="InterPro" id="IPR026791">
    <property type="entry name" value="DOCK"/>
</dbReference>
<dbReference type="GO" id="GO:0016477">
    <property type="term" value="P:cell migration"/>
    <property type="evidence" value="ECO:0007669"/>
    <property type="project" value="TreeGrafter"/>
</dbReference>
<dbReference type="Gene3D" id="2.60.40.150">
    <property type="entry name" value="C2 domain"/>
    <property type="match status" value="1"/>
</dbReference>
<keyword evidence="8" id="KW-0175">Coiled coil</keyword>
<dbReference type="InterPro" id="IPR035892">
    <property type="entry name" value="C2_domain_sf"/>
</dbReference>
<dbReference type="InterPro" id="IPR046773">
    <property type="entry name" value="DOCKER_Lobe_C"/>
</dbReference>
<feature type="region of interest" description="Disordered" evidence="9">
    <location>
        <begin position="1508"/>
        <end position="1613"/>
    </location>
</feature>
<feature type="domain" description="DOCKER" evidence="12">
    <location>
        <begin position="1117"/>
        <end position="1513"/>
    </location>
</feature>
<dbReference type="GO" id="GO:0031267">
    <property type="term" value="F:small GTPase binding"/>
    <property type="evidence" value="ECO:0007669"/>
    <property type="project" value="TreeGrafter"/>
</dbReference>
<dbReference type="InterPro" id="IPR056372">
    <property type="entry name" value="TPR_DOCK"/>
</dbReference>
<dbReference type="InterPro" id="IPR027007">
    <property type="entry name" value="C2_DOCK-type_domain"/>
</dbReference>
<feature type="compositionally biased region" description="Basic residues" evidence="9">
    <location>
        <begin position="1591"/>
        <end position="1600"/>
    </location>
</feature>
<dbReference type="GO" id="GO:0007264">
    <property type="term" value="P:small GTPase-mediated signal transduction"/>
    <property type="evidence" value="ECO:0007669"/>
    <property type="project" value="InterPro"/>
</dbReference>
<feature type="domain" description="SH3" evidence="10">
    <location>
        <begin position="6"/>
        <end position="67"/>
    </location>
</feature>
<accession>A0A671LCK7</accession>
<evidence type="ECO:0000313" key="13">
    <source>
        <dbReference type="Ensembl" id="ENSSANP00000016940.1"/>
    </source>
</evidence>
<dbReference type="Gene3D" id="1.20.1270.350">
    <property type="entry name" value="Dedicator of cytokinesis N-terminal subdomain"/>
    <property type="match status" value="1"/>
</dbReference>
<dbReference type="Pfam" id="PF20421">
    <property type="entry name" value="DHR-2_Lobe_C"/>
    <property type="match status" value="1"/>
</dbReference>
<feature type="region of interest" description="Disordered" evidence="9">
    <location>
        <begin position="1696"/>
        <end position="1720"/>
    </location>
</feature>
<dbReference type="GO" id="GO:0005737">
    <property type="term" value="C:cytoplasm"/>
    <property type="evidence" value="ECO:0007669"/>
    <property type="project" value="UniProtKB-SubCell"/>
</dbReference>